<name>A0AAD5VV56_9AGAR</name>
<gene>
    <name evidence="3" type="ORF">NP233_g6093</name>
</gene>
<feature type="compositionally biased region" description="Pro residues" evidence="2">
    <location>
        <begin position="262"/>
        <end position="274"/>
    </location>
</feature>
<sequence length="474" mass="52641">MSSLPPFSASSFKFNPFGSDLETPPPTTTDFTRPPAEMATSYLPTAGLSRAAPATHQYASFNSFPNYNFPGSWTFNEEHGFIHTGACSVCTAYAEHVTMARKKEENSLVEASRIRRENQDLFFLDGYRFGLSKMMDENESLRRELERIRRSRSTVEDNYMRLQSFLVDRSNPVGPSAQVLPALTDSTGSRSPSSSSISSLADYYMQGVNFTSPMPSAVKPEPLDKSEIDNIPQQRVATYASVASQNFPSNSRIPVSSGPSVHPYPAPLPGPAPTPQLRRDKQGRPRYPKTIHELRDLMSIAGESTTDGAAALSIIKKINTFLINWRNPYAVANTSVSPADVKPNPRIDDPVDVWFVYLCHHPHSWPKGVRKDSKGRPVMTDLVANRAVARMRPIESASLRNDFIAEVTDMFASPGMYKQLLEKHSLTVAPEVTYNVFSGPVTVESIVQHFARSGFTPAHAATNFEPWAKHYKEC</sequence>
<dbReference type="AlphaFoldDB" id="A0AAD5VV56"/>
<comment type="caution">
    <text evidence="3">The sequence shown here is derived from an EMBL/GenBank/DDBJ whole genome shotgun (WGS) entry which is preliminary data.</text>
</comment>
<evidence type="ECO:0000256" key="2">
    <source>
        <dbReference type="SAM" id="MobiDB-lite"/>
    </source>
</evidence>
<keyword evidence="1" id="KW-0175">Coiled coil</keyword>
<feature type="coiled-coil region" evidence="1">
    <location>
        <begin position="131"/>
        <end position="158"/>
    </location>
</feature>
<organism evidence="3 4">
    <name type="scientific">Leucocoprinus birnbaumii</name>
    <dbReference type="NCBI Taxonomy" id="56174"/>
    <lineage>
        <taxon>Eukaryota</taxon>
        <taxon>Fungi</taxon>
        <taxon>Dikarya</taxon>
        <taxon>Basidiomycota</taxon>
        <taxon>Agaricomycotina</taxon>
        <taxon>Agaricomycetes</taxon>
        <taxon>Agaricomycetidae</taxon>
        <taxon>Agaricales</taxon>
        <taxon>Agaricineae</taxon>
        <taxon>Agaricaceae</taxon>
        <taxon>Leucocoprinus</taxon>
    </lineage>
</organism>
<feature type="region of interest" description="Disordered" evidence="2">
    <location>
        <begin position="177"/>
        <end position="197"/>
    </location>
</feature>
<evidence type="ECO:0000313" key="4">
    <source>
        <dbReference type="Proteomes" id="UP001213000"/>
    </source>
</evidence>
<feature type="compositionally biased region" description="Polar residues" evidence="2">
    <location>
        <begin position="248"/>
        <end position="259"/>
    </location>
</feature>
<evidence type="ECO:0000256" key="1">
    <source>
        <dbReference type="SAM" id="Coils"/>
    </source>
</evidence>
<dbReference type="EMBL" id="JANIEX010000383">
    <property type="protein sequence ID" value="KAJ3567856.1"/>
    <property type="molecule type" value="Genomic_DNA"/>
</dbReference>
<reference evidence="3" key="1">
    <citation type="submission" date="2022-07" db="EMBL/GenBank/DDBJ databases">
        <title>Genome Sequence of Leucocoprinus birnbaumii.</title>
        <authorList>
            <person name="Buettner E."/>
        </authorList>
    </citation>
    <scope>NUCLEOTIDE SEQUENCE</scope>
    <source>
        <strain evidence="3">VT141</strain>
    </source>
</reference>
<proteinExistence type="predicted"/>
<keyword evidence="4" id="KW-1185">Reference proteome</keyword>
<dbReference type="Proteomes" id="UP001213000">
    <property type="component" value="Unassembled WGS sequence"/>
</dbReference>
<evidence type="ECO:0000313" key="3">
    <source>
        <dbReference type="EMBL" id="KAJ3567856.1"/>
    </source>
</evidence>
<feature type="compositionally biased region" description="Low complexity" evidence="2">
    <location>
        <begin position="186"/>
        <end position="197"/>
    </location>
</feature>
<feature type="region of interest" description="Disordered" evidence="2">
    <location>
        <begin position="248"/>
        <end position="284"/>
    </location>
</feature>
<accession>A0AAD5VV56</accession>
<protein>
    <submittedName>
        <fullName evidence="3">Uncharacterized protein</fullName>
    </submittedName>
</protein>